<dbReference type="InterPro" id="IPR029063">
    <property type="entry name" value="SAM-dependent_MTases_sf"/>
</dbReference>
<name>A0A5R9PJQ1_9GAMM</name>
<evidence type="ECO:0000256" key="1">
    <source>
        <dbReference type="ARBA" id="ARBA00011900"/>
    </source>
</evidence>
<dbReference type="EMBL" id="SROY01000001">
    <property type="protein sequence ID" value="TLX22968.1"/>
    <property type="molecule type" value="Genomic_DNA"/>
</dbReference>
<sequence length="955" mass="106602">MPLSLNEIRERARAFAKEWAGESSERAEAQSFWNDFFSVFGVNRRRVAVFEQKAARFTGSTHGRIDVFWPGVMLAEHKSQGRDLDAAFEQATDYFAGIKDAELPRFVLVSDFQRFRLHDLETGERSDFALAELHKQIGRFGFISGYQTRSYKEEDPVNVQAAERMGRLHDALKAAGYDGHALELLLVRLLFCLFADDTGIFPRQSFHDLIAQRTSEDGADLGMWIGRAFQVLNTAPEKRQTTLDEQLAELPYVNGKLFEEILPLADFNAQMRALLLDASTLDWSRISPAIFGSMFQSVMDAKARRNLGAHYTSEKNILKLIGPLFLDGLKAELDKAGHDERKLAQLHRKLATLTFLDPACGCGNFLVIAYRELRALELEILRRQFATQQSVLAHVQDHVLVDVDQFHGIEIEEFPAQIAQVAMWLMDHQMNLRVSEQFGENVVRLPLKKSATIVHGNALRMDWNEVVPAERLSFILGNPPFIGHHLQTEEQKADMLAAIGDAKAAGVLDFVTAWYVKAADMMRNNPAILTAFVSTNSITQGEQVGILWRAMARYPDLRINFAHRTFKWSNEARGKAAVYCVIVGFSNRQDANPTIYDYEKIDGEPHAISAANINPYLVDAPWVALENRATNLCGMPEMMYGSKPTDGGNFLFTDEEKIAFLQDEPGAEQFIQPFISAHEFLHGEKRWVLWLVDADPAALKGLPKVMARVDAVDRFRKASKAASTRGYPYPTLFRQVTQPKSEYILVPGHTSENRKYIPFGFFTKDDIVGNSSFAIPAATLFHFGVLNSTMHMAWVRAVCGRLESRYRYSKDIVYNNFPWPELLEPAVGGASVPTQTTVAAEAAPTETAAKGDARRGAIEAAAQAVLDARAQFPGSTLADLYDPLTMPPALVKAHAALDKAVDAAYLAAEKAAGRKPPKLGTDAERVAFLFERYQALTSLLPVGKPKRARKSQVPA</sequence>
<keyword evidence="3 10" id="KW-0808">Transferase</keyword>
<protein>
    <recommendedName>
        <fullName evidence="1">site-specific DNA-methyltransferase (adenine-specific)</fullName>
        <ecNumber evidence="1">2.1.1.72</ecNumber>
    </recommendedName>
</protein>
<evidence type="ECO:0000313" key="11">
    <source>
        <dbReference type="Proteomes" id="UP000308508"/>
    </source>
</evidence>
<dbReference type="InterPro" id="IPR046816">
    <property type="entry name" value="MmeI_Mtase"/>
</dbReference>
<comment type="catalytic activity">
    <reaction evidence="4">
        <text>a 2'-deoxyadenosine in DNA + S-adenosyl-L-methionine = an N(6)-methyl-2'-deoxyadenosine in DNA + S-adenosyl-L-homocysteine + H(+)</text>
        <dbReference type="Rhea" id="RHEA:15197"/>
        <dbReference type="Rhea" id="RHEA-COMP:12418"/>
        <dbReference type="Rhea" id="RHEA-COMP:12419"/>
        <dbReference type="ChEBI" id="CHEBI:15378"/>
        <dbReference type="ChEBI" id="CHEBI:57856"/>
        <dbReference type="ChEBI" id="CHEBI:59789"/>
        <dbReference type="ChEBI" id="CHEBI:90615"/>
        <dbReference type="ChEBI" id="CHEBI:90616"/>
        <dbReference type="EC" id="2.1.1.72"/>
    </reaction>
</comment>
<keyword evidence="11" id="KW-1185">Reference proteome</keyword>
<evidence type="ECO:0000313" key="10">
    <source>
        <dbReference type="EMBL" id="TLX22968.1"/>
    </source>
</evidence>
<feature type="domain" description="MmeI-like C-terminal" evidence="8">
    <location>
        <begin position="852"/>
        <end position="940"/>
    </location>
</feature>
<dbReference type="InterPro" id="IPR046817">
    <property type="entry name" value="MmeI_N"/>
</dbReference>
<dbReference type="PANTHER" id="PTHR33841">
    <property type="entry name" value="DNA METHYLTRANSFERASE YEEA-RELATED"/>
    <property type="match status" value="1"/>
</dbReference>
<dbReference type="Gene3D" id="3.40.50.150">
    <property type="entry name" value="Vaccinia Virus protein VP39"/>
    <property type="match status" value="1"/>
</dbReference>
<dbReference type="EC" id="2.1.1.72" evidence="1"/>
<dbReference type="GO" id="GO:0032259">
    <property type="term" value="P:methylation"/>
    <property type="evidence" value="ECO:0007669"/>
    <property type="project" value="UniProtKB-KW"/>
</dbReference>
<dbReference type="Pfam" id="PF20464">
    <property type="entry name" value="MmeI_N"/>
    <property type="match status" value="1"/>
</dbReference>
<dbReference type="Proteomes" id="UP000308508">
    <property type="component" value="Unassembled WGS sequence"/>
</dbReference>
<evidence type="ECO:0000256" key="2">
    <source>
        <dbReference type="ARBA" id="ARBA00022603"/>
    </source>
</evidence>
<dbReference type="PANTHER" id="PTHR33841:SF1">
    <property type="entry name" value="DNA METHYLTRANSFERASE A"/>
    <property type="match status" value="1"/>
</dbReference>
<gene>
    <name evidence="10" type="ORF">E5S66_02800</name>
</gene>
<feature type="domain" description="MmeI-like DNA-methyltransferase" evidence="9">
    <location>
        <begin position="334"/>
        <end position="596"/>
    </location>
</feature>
<organism evidence="10 11">
    <name type="scientific">Thermomonas fusca</name>
    <dbReference type="NCBI Taxonomy" id="215690"/>
    <lineage>
        <taxon>Bacteria</taxon>
        <taxon>Pseudomonadati</taxon>
        <taxon>Pseudomonadota</taxon>
        <taxon>Gammaproteobacteria</taxon>
        <taxon>Lysobacterales</taxon>
        <taxon>Lysobacteraceae</taxon>
        <taxon>Thermomonas</taxon>
    </lineage>
</organism>
<dbReference type="GO" id="GO:0003676">
    <property type="term" value="F:nucleic acid binding"/>
    <property type="evidence" value="ECO:0007669"/>
    <property type="project" value="InterPro"/>
</dbReference>
<dbReference type="PROSITE" id="PS00092">
    <property type="entry name" value="N6_MTASE"/>
    <property type="match status" value="1"/>
</dbReference>
<dbReference type="InterPro" id="IPR046818">
    <property type="entry name" value="MmeI_C"/>
</dbReference>
<dbReference type="STRING" id="1123377.GCA_000423885_01488"/>
<evidence type="ECO:0000259" key="9">
    <source>
        <dbReference type="Pfam" id="PF20473"/>
    </source>
</evidence>
<evidence type="ECO:0000256" key="4">
    <source>
        <dbReference type="ARBA" id="ARBA00047942"/>
    </source>
</evidence>
<dbReference type="Pfam" id="PF20467">
    <property type="entry name" value="MmeI_C"/>
    <property type="match status" value="1"/>
</dbReference>
<evidence type="ECO:0000259" key="8">
    <source>
        <dbReference type="Pfam" id="PF20467"/>
    </source>
</evidence>
<keyword evidence="2 10" id="KW-0489">Methyltransferase</keyword>
<accession>A0A5R9PJQ1</accession>
<proteinExistence type="predicted"/>
<dbReference type="SUPFAM" id="SSF53335">
    <property type="entry name" value="S-adenosyl-L-methionine-dependent methyltransferases"/>
    <property type="match status" value="1"/>
</dbReference>
<comment type="caution">
    <text evidence="10">The sequence shown here is derived from an EMBL/GenBank/DDBJ whole genome shotgun (WGS) entry which is preliminary data.</text>
</comment>
<feature type="domain" description="MmeI-like target recognition" evidence="7">
    <location>
        <begin position="621"/>
        <end position="822"/>
    </location>
</feature>
<evidence type="ECO:0000259" key="6">
    <source>
        <dbReference type="Pfam" id="PF20465"/>
    </source>
</evidence>
<dbReference type="InterPro" id="IPR046820">
    <property type="entry name" value="MmeI_TRD"/>
</dbReference>
<evidence type="ECO:0000256" key="3">
    <source>
        <dbReference type="ARBA" id="ARBA00022679"/>
    </source>
</evidence>
<dbReference type="InterPro" id="IPR046819">
    <property type="entry name" value="MmeI_hel"/>
</dbReference>
<dbReference type="Pfam" id="PF20466">
    <property type="entry name" value="MmeI_TRD"/>
    <property type="match status" value="1"/>
</dbReference>
<feature type="domain" description="MmeI-like N-terminal" evidence="5">
    <location>
        <begin position="11"/>
        <end position="174"/>
    </location>
</feature>
<dbReference type="GO" id="GO:0009007">
    <property type="term" value="F:site-specific DNA-methyltransferase (adenine-specific) activity"/>
    <property type="evidence" value="ECO:0007669"/>
    <property type="project" value="UniProtKB-EC"/>
</dbReference>
<evidence type="ECO:0000259" key="7">
    <source>
        <dbReference type="Pfam" id="PF20466"/>
    </source>
</evidence>
<dbReference type="InterPro" id="IPR050953">
    <property type="entry name" value="N4_N6_ade-DNA_methylase"/>
</dbReference>
<dbReference type="InterPro" id="IPR002052">
    <property type="entry name" value="DNA_methylase_N6_adenine_CS"/>
</dbReference>
<evidence type="ECO:0000259" key="5">
    <source>
        <dbReference type="Pfam" id="PF20464"/>
    </source>
</evidence>
<feature type="domain" description="MmeI-like helicase spacer" evidence="6">
    <location>
        <begin position="180"/>
        <end position="258"/>
    </location>
</feature>
<dbReference type="RefSeq" id="WP_138347288.1">
    <property type="nucleotide sequence ID" value="NZ_SROY01000001.1"/>
</dbReference>
<dbReference type="Pfam" id="PF20465">
    <property type="entry name" value="MmeI_hel"/>
    <property type="match status" value="1"/>
</dbReference>
<dbReference type="Pfam" id="PF20473">
    <property type="entry name" value="MmeI_Mtase"/>
    <property type="match status" value="1"/>
</dbReference>
<dbReference type="AlphaFoldDB" id="A0A5R9PJQ1"/>
<reference evidence="10 11" key="1">
    <citation type="submission" date="2019-04" db="EMBL/GenBank/DDBJ databases">
        <authorList>
            <person name="Grouzdev D.S."/>
            <person name="Nazina T.N."/>
        </authorList>
    </citation>
    <scope>NUCLEOTIDE SEQUENCE [LARGE SCALE GENOMIC DNA]</scope>
    <source>
        <strain evidence="10 11">SHC 3-19</strain>
    </source>
</reference>